<dbReference type="GO" id="GO:0008270">
    <property type="term" value="F:zinc ion binding"/>
    <property type="evidence" value="ECO:0007669"/>
    <property type="project" value="UniProtKB-KW"/>
</dbReference>
<feature type="compositionally biased region" description="Basic and acidic residues" evidence="7">
    <location>
        <begin position="532"/>
        <end position="560"/>
    </location>
</feature>
<keyword evidence="3" id="KW-0677">Repeat</keyword>
<gene>
    <name evidence="9" type="ORF">C8Q69DRAFT_62484</name>
</gene>
<dbReference type="PANTHER" id="PTHR46543:SF1">
    <property type="entry name" value="ZINC FINGER CCHC DOMAIN-CONTAINING PROTEIN 7"/>
    <property type="match status" value="1"/>
</dbReference>
<proteinExistence type="predicted"/>
<feature type="domain" description="CCHC-type" evidence="8">
    <location>
        <begin position="394"/>
        <end position="410"/>
    </location>
</feature>
<dbReference type="GO" id="GO:0071035">
    <property type="term" value="P:nuclear polyadenylation-dependent rRNA catabolic process"/>
    <property type="evidence" value="ECO:0007669"/>
    <property type="project" value="TreeGrafter"/>
</dbReference>
<dbReference type="InterPro" id="IPR001878">
    <property type="entry name" value="Znf_CCHC"/>
</dbReference>
<keyword evidence="4" id="KW-0863">Zinc-finger</keyword>
<evidence type="ECO:0000256" key="6">
    <source>
        <dbReference type="ARBA" id="ARBA00023242"/>
    </source>
</evidence>
<feature type="compositionally biased region" description="Polar residues" evidence="7">
    <location>
        <begin position="254"/>
        <end position="274"/>
    </location>
</feature>
<dbReference type="GO" id="GO:0071031">
    <property type="term" value="P:nuclear mRNA surveillance of mRNA 3'-end processing"/>
    <property type="evidence" value="ECO:0007669"/>
    <property type="project" value="TreeGrafter"/>
</dbReference>
<evidence type="ECO:0000256" key="4">
    <source>
        <dbReference type="ARBA" id="ARBA00022771"/>
    </source>
</evidence>
<dbReference type="GO" id="GO:0071037">
    <property type="term" value="P:nuclear polyadenylation-dependent snRNA catabolic process"/>
    <property type="evidence" value="ECO:0007669"/>
    <property type="project" value="TreeGrafter"/>
</dbReference>
<dbReference type="GO" id="GO:0003723">
    <property type="term" value="F:RNA binding"/>
    <property type="evidence" value="ECO:0007669"/>
    <property type="project" value="TreeGrafter"/>
</dbReference>
<keyword evidence="2" id="KW-0479">Metal-binding</keyword>
<feature type="compositionally biased region" description="Gly residues" evidence="7">
    <location>
        <begin position="618"/>
        <end position="627"/>
    </location>
</feature>
<comment type="subcellular location">
    <subcellularLocation>
        <location evidence="1">Nucleus</location>
    </subcellularLocation>
</comment>
<dbReference type="Proteomes" id="UP000283841">
    <property type="component" value="Unassembled WGS sequence"/>
</dbReference>
<name>A0A443HN08_BYSSP</name>
<evidence type="ECO:0000256" key="7">
    <source>
        <dbReference type="SAM" id="MobiDB-lite"/>
    </source>
</evidence>
<reference evidence="9 10" key="1">
    <citation type="journal article" date="2018" name="Front. Microbiol.">
        <title>Genomic and genetic insights into a cosmopolitan fungus, Paecilomyces variotii (Eurotiales).</title>
        <authorList>
            <person name="Urquhart A.S."/>
            <person name="Mondo S.J."/>
            <person name="Makela M.R."/>
            <person name="Hane J.K."/>
            <person name="Wiebenga A."/>
            <person name="He G."/>
            <person name="Mihaltcheva S."/>
            <person name="Pangilinan J."/>
            <person name="Lipzen A."/>
            <person name="Barry K."/>
            <person name="de Vries R.P."/>
            <person name="Grigoriev I.V."/>
            <person name="Idnurm A."/>
        </authorList>
    </citation>
    <scope>NUCLEOTIDE SEQUENCE [LARGE SCALE GENOMIC DNA]</scope>
    <source>
        <strain evidence="9 10">CBS 101075</strain>
    </source>
</reference>
<feature type="compositionally biased region" description="Acidic residues" evidence="7">
    <location>
        <begin position="203"/>
        <end position="213"/>
    </location>
</feature>
<feature type="compositionally biased region" description="Pro residues" evidence="7">
    <location>
        <begin position="590"/>
        <end position="607"/>
    </location>
</feature>
<evidence type="ECO:0000313" key="9">
    <source>
        <dbReference type="EMBL" id="RWQ93197.1"/>
    </source>
</evidence>
<evidence type="ECO:0000256" key="2">
    <source>
        <dbReference type="ARBA" id="ARBA00022723"/>
    </source>
</evidence>
<organism evidence="9 10">
    <name type="scientific">Byssochlamys spectabilis</name>
    <name type="common">Paecilomyces variotii</name>
    <dbReference type="NCBI Taxonomy" id="264951"/>
    <lineage>
        <taxon>Eukaryota</taxon>
        <taxon>Fungi</taxon>
        <taxon>Dikarya</taxon>
        <taxon>Ascomycota</taxon>
        <taxon>Pezizomycotina</taxon>
        <taxon>Eurotiomycetes</taxon>
        <taxon>Eurotiomycetidae</taxon>
        <taxon>Eurotiales</taxon>
        <taxon>Thermoascaceae</taxon>
        <taxon>Paecilomyces</taxon>
    </lineage>
</organism>
<dbReference type="PANTHER" id="PTHR46543">
    <property type="entry name" value="ZINC FINGER CCHC DOMAIN-CONTAINING PROTEIN 7"/>
    <property type="match status" value="1"/>
</dbReference>
<dbReference type="GO" id="GO:0071039">
    <property type="term" value="P:nuclear polyadenylation-dependent CUT catabolic process"/>
    <property type="evidence" value="ECO:0007669"/>
    <property type="project" value="TreeGrafter"/>
</dbReference>
<dbReference type="GeneID" id="39603128"/>
<dbReference type="STRING" id="264951.A0A443HN08"/>
<dbReference type="SMART" id="SM00343">
    <property type="entry name" value="ZnF_C2HC"/>
    <property type="match status" value="4"/>
</dbReference>
<keyword evidence="10" id="KW-1185">Reference proteome</keyword>
<evidence type="ECO:0000256" key="3">
    <source>
        <dbReference type="ARBA" id="ARBA00022737"/>
    </source>
</evidence>
<keyword evidence="6" id="KW-0539">Nucleus</keyword>
<dbReference type="InterPro" id="IPR051644">
    <property type="entry name" value="TRAMP_AT-DNA-binding"/>
</dbReference>
<evidence type="ECO:0000313" key="10">
    <source>
        <dbReference type="Proteomes" id="UP000283841"/>
    </source>
</evidence>
<evidence type="ECO:0000256" key="1">
    <source>
        <dbReference type="ARBA" id="ARBA00004123"/>
    </source>
</evidence>
<feature type="compositionally biased region" description="Low complexity" evidence="7">
    <location>
        <begin position="75"/>
        <end position="89"/>
    </location>
</feature>
<feature type="compositionally biased region" description="Basic and acidic residues" evidence="7">
    <location>
        <begin position="276"/>
        <end position="285"/>
    </location>
</feature>
<feature type="domain" description="CCHC-type" evidence="8">
    <location>
        <begin position="368"/>
        <end position="384"/>
    </location>
</feature>
<evidence type="ECO:0000256" key="5">
    <source>
        <dbReference type="ARBA" id="ARBA00022833"/>
    </source>
</evidence>
<feature type="compositionally biased region" description="Basic and acidic residues" evidence="7">
    <location>
        <begin position="577"/>
        <end position="586"/>
    </location>
</feature>
<dbReference type="GO" id="GO:0031499">
    <property type="term" value="C:TRAMP complex"/>
    <property type="evidence" value="ECO:0007669"/>
    <property type="project" value="TreeGrafter"/>
</dbReference>
<feature type="region of interest" description="Disordered" evidence="7">
    <location>
        <begin position="476"/>
        <end position="651"/>
    </location>
</feature>
<feature type="domain" description="CCHC-type" evidence="8">
    <location>
        <begin position="429"/>
        <end position="445"/>
    </location>
</feature>
<dbReference type="GO" id="GO:0071038">
    <property type="term" value="P:TRAMP-dependent tRNA surveillance pathway"/>
    <property type="evidence" value="ECO:0007669"/>
    <property type="project" value="TreeGrafter"/>
</dbReference>
<dbReference type="EMBL" id="RCNU01000010">
    <property type="protein sequence ID" value="RWQ93197.1"/>
    <property type="molecule type" value="Genomic_DNA"/>
</dbReference>
<keyword evidence="5" id="KW-0862">Zinc</keyword>
<dbReference type="AlphaFoldDB" id="A0A443HN08"/>
<accession>A0A443HN08</accession>
<dbReference type="RefSeq" id="XP_028482842.1">
    <property type="nucleotide sequence ID" value="XM_028633851.1"/>
</dbReference>
<comment type="caution">
    <text evidence="9">The sequence shown here is derived from an EMBL/GenBank/DDBJ whole genome shotgun (WGS) entry which is preliminary data.</text>
</comment>
<protein>
    <submittedName>
        <fullName evidence="9">Zinc knuckle domain protein</fullName>
    </submittedName>
</protein>
<dbReference type="GO" id="GO:0071036">
    <property type="term" value="P:nuclear polyadenylation-dependent snoRNA catabolic process"/>
    <property type="evidence" value="ECO:0007669"/>
    <property type="project" value="TreeGrafter"/>
</dbReference>
<dbReference type="VEuPathDB" id="FungiDB:C8Q69DRAFT_62484"/>
<feature type="compositionally biased region" description="Low complexity" evidence="7">
    <location>
        <begin position="21"/>
        <end position="32"/>
    </location>
</feature>
<feature type="domain" description="CCHC-type" evidence="8">
    <location>
        <begin position="330"/>
        <end position="346"/>
    </location>
</feature>
<feature type="region of interest" description="Disordered" evidence="7">
    <location>
        <begin position="1"/>
        <end position="303"/>
    </location>
</feature>
<sequence>MPASPGDDNDSRTASVGLQRTRTSGSSGASRASSHDSNIAKGRPRKRRQADRSDVRDFVPQGAKFSAIPLDAKPDSTSSSGSDTSSNDESGSEGAEEQSGQPPLRGSAPAINWNQGSRSAIRTKLGSRISKPDSNVATSGFDEVNKKFWGTRSASVSTAEEEGEDVTSSQNKDSKADPAEGQPKDTSTAPSGQGPYFVHSDDSESGEISEGDDSIMVNVGTRPENTMEAQRQDGGVSSKENPFPTATHKGGVNGTVNGHGQYSSATTNGSSANEASKLHSKEDSFRSFSSRYPTPPSTLADLAHEDLQTQVKYVFYGRDENDLDLTLPVTCTECFQEGHLAEVCPSKECQHCGAWNQHESNFCPSWRRCQKCRERGHDHAACSSALKGTAAEVPCDFCGSQDHLELDCDYMWKFPKRHPSPGPVLVSLSCCYCTSNRHLVGDCPSLPRPMRSSSWTLKGYDPSMITNINAVVPSQKGGAALNGRQGGMRIRGRADARSPTPDSDDMLSRPALRNPVGRNQGRPNIRFGSGIGKDKNLAGPQDTRRSGYDSRDTYRDRDEYPGYNTRQRSLSPNPEPYRGRESRVKDSWQPPLPRSPPPRGPPRQPPPRRGRGSDRGGRGGGRGGGNRRGQNGDAYRPMPSAAKKAWNKHRL</sequence>
<evidence type="ECO:0000259" key="8">
    <source>
        <dbReference type="SMART" id="SM00343"/>
    </source>
</evidence>